<dbReference type="GO" id="GO:0044283">
    <property type="term" value="P:small molecule biosynthetic process"/>
    <property type="evidence" value="ECO:0007669"/>
    <property type="project" value="UniProtKB-ARBA"/>
</dbReference>
<name>A0A8H3ED74_9LECA</name>
<dbReference type="InterPro" id="IPR050231">
    <property type="entry name" value="Iron_ascorbate_oxido_reductase"/>
</dbReference>
<keyword evidence="2" id="KW-0560">Oxidoreductase</keyword>
<keyword evidence="6" id="KW-1185">Reference proteome</keyword>
<reference evidence="5" key="1">
    <citation type="submission" date="2021-03" db="EMBL/GenBank/DDBJ databases">
        <authorList>
            <person name="Tagirdzhanova G."/>
        </authorList>
    </citation>
    <scope>NUCLEOTIDE SEQUENCE</scope>
</reference>
<sequence>MSPQSPFPTIDISPFLHPSPPWRLHSTCALLSAACAHPGFFYLANHNLPRALTDRVLALAREFFLDAPAAEKERIKRRDVGQGGNGGRGDGARGYQVIGDNVTGGKRDWHEAIDWYRPVREGEPFDEEEEEEEEEEECCAGGGGGGKGKGKGKTGSSKSGGGDRQGPPYELLKGVNAWPRYPEGFREAYEEYVDKMSELGTAVVRAMGLALGHGMDDVFVGNTRKSAWVMRAIGYPPLPGDGRAAGEDGGGVVSCGAHSDYGCVTLLLADETKGALQAWVETEGEEGRWVDVDPVEGALVVNVGDMMSRWSGGKWKATRHRVVHKGGGYRVSVPFFFEPDWDARVPGKEGEGDVIYGEYLEGKVKGNF</sequence>
<comment type="caution">
    <text evidence="5">The sequence shown here is derived from an EMBL/GenBank/DDBJ whole genome shotgun (WGS) entry which is preliminary data.</text>
</comment>
<dbReference type="Proteomes" id="UP000664203">
    <property type="component" value="Unassembled WGS sequence"/>
</dbReference>
<keyword evidence="2" id="KW-0408">Iron</keyword>
<organism evidence="5 6">
    <name type="scientific">Alectoria fallacina</name>
    <dbReference type="NCBI Taxonomy" id="1903189"/>
    <lineage>
        <taxon>Eukaryota</taxon>
        <taxon>Fungi</taxon>
        <taxon>Dikarya</taxon>
        <taxon>Ascomycota</taxon>
        <taxon>Pezizomycotina</taxon>
        <taxon>Lecanoromycetes</taxon>
        <taxon>OSLEUM clade</taxon>
        <taxon>Lecanoromycetidae</taxon>
        <taxon>Lecanorales</taxon>
        <taxon>Lecanorineae</taxon>
        <taxon>Parmeliaceae</taxon>
        <taxon>Alectoria</taxon>
    </lineage>
</organism>
<proteinExistence type="inferred from homology"/>
<dbReference type="InterPro" id="IPR027443">
    <property type="entry name" value="IPNS-like_sf"/>
</dbReference>
<evidence type="ECO:0000256" key="2">
    <source>
        <dbReference type="RuleBase" id="RU003682"/>
    </source>
</evidence>
<dbReference type="Pfam" id="PF14226">
    <property type="entry name" value="DIOX_N"/>
    <property type="match status" value="1"/>
</dbReference>
<feature type="domain" description="Fe2OG dioxygenase" evidence="4">
    <location>
        <begin position="225"/>
        <end position="339"/>
    </location>
</feature>
<evidence type="ECO:0000256" key="3">
    <source>
        <dbReference type="SAM" id="MobiDB-lite"/>
    </source>
</evidence>
<dbReference type="InterPro" id="IPR044861">
    <property type="entry name" value="IPNS-like_FE2OG_OXY"/>
</dbReference>
<feature type="region of interest" description="Disordered" evidence="3">
    <location>
        <begin position="118"/>
        <end position="171"/>
    </location>
</feature>
<dbReference type="PANTHER" id="PTHR47990">
    <property type="entry name" value="2-OXOGLUTARATE (2OG) AND FE(II)-DEPENDENT OXYGENASE SUPERFAMILY PROTEIN-RELATED"/>
    <property type="match status" value="1"/>
</dbReference>
<dbReference type="InterPro" id="IPR026992">
    <property type="entry name" value="DIOX_N"/>
</dbReference>
<dbReference type="EMBL" id="CAJPDR010000001">
    <property type="protein sequence ID" value="CAF9902943.1"/>
    <property type="molecule type" value="Genomic_DNA"/>
</dbReference>
<dbReference type="OrthoDB" id="288590at2759"/>
<dbReference type="SUPFAM" id="SSF51197">
    <property type="entry name" value="Clavaminate synthase-like"/>
    <property type="match status" value="1"/>
</dbReference>
<evidence type="ECO:0000313" key="5">
    <source>
        <dbReference type="EMBL" id="CAF9902943.1"/>
    </source>
</evidence>
<dbReference type="Gene3D" id="2.60.120.330">
    <property type="entry name" value="B-lactam Antibiotic, Isopenicillin N Synthase, Chain"/>
    <property type="match status" value="1"/>
</dbReference>
<dbReference type="AlphaFoldDB" id="A0A8H3ED74"/>
<dbReference type="GO" id="GO:0046872">
    <property type="term" value="F:metal ion binding"/>
    <property type="evidence" value="ECO:0007669"/>
    <property type="project" value="UniProtKB-KW"/>
</dbReference>
<gene>
    <name evidence="5" type="ORF">ALECFALPRED_000077</name>
</gene>
<protein>
    <recommendedName>
        <fullName evidence="4">Fe2OG dioxygenase domain-containing protein</fullName>
    </recommendedName>
</protein>
<evidence type="ECO:0000259" key="4">
    <source>
        <dbReference type="PROSITE" id="PS51471"/>
    </source>
</evidence>
<evidence type="ECO:0000256" key="1">
    <source>
        <dbReference type="ARBA" id="ARBA00008056"/>
    </source>
</evidence>
<dbReference type="PROSITE" id="PS51471">
    <property type="entry name" value="FE2OG_OXY"/>
    <property type="match status" value="1"/>
</dbReference>
<dbReference type="Pfam" id="PF03171">
    <property type="entry name" value="2OG-FeII_Oxy"/>
    <property type="match status" value="1"/>
</dbReference>
<feature type="compositionally biased region" description="Acidic residues" evidence="3">
    <location>
        <begin position="124"/>
        <end position="138"/>
    </location>
</feature>
<dbReference type="GO" id="GO:0016491">
    <property type="term" value="F:oxidoreductase activity"/>
    <property type="evidence" value="ECO:0007669"/>
    <property type="project" value="UniProtKB-KW"/>
</dbReference>
<keyword evidence="2" id="KW-0479">Metal-binding</keyword>
<dbReference type="InterPro" id="IPR005123">
    <property type="entry name" value="Oxoglu/Fe-dep_dioxygenase_dom"/>
</dbReference>
<accession>A0A8H3ED74</accession>
<evidence type="ECO:0000313" key="6">
    <source>
        <dbReference type="Proteomes" id="UP000664203"/>
    </source>
</evidence>
<comment type="similarity">
    <text evidence="1 2">Belongs to the iron/ascorbate-dependent oxidoreductase family.</text>
</comment>